<dbReference type="RefSeq" id="XP_003024894.1">
    <property type="nucleotide sequence ID" value="XM_003024848.1"/>
</dbReference>
<name>D4D1L8_TRIVH</name>
<evidence type="ECO:0000313" key="5">
    <source>
        <dbReference type="EMBL" id="EFE44283.1"/>
    </source>
</evidence>
<keyword evidence="1" id="KW-0677">Repeat</keyword>
<dbReference type="Gene3D" id="1.25.40.20">
    <property type="entry name" value="Ankyrin repeat-containing domain"/>
    <property type="match status" value="5"/>
</dbReference>
<dbReference type="EMBL" id="ACYE01000054">
    <property type="protein sequence ID" value="EFE44283.1"/>
    <property type="molecule type" value="Genomic_DNA"/>
</dbReference>
<keyword evidence="6" id="KW-1185">Reference proteome</keyword>
<dbReference type="Proteomes" id="UP000008383">
    <property type="component" value="Unassembled WGS sequence"/>
</dbReference>
<dbReference type="PANTHER" id="PTHR24123:SF33">
    <property type="entry name" value="PROTEIN HOS4"/>
    <property type="match status" value="1"/>
</dbReference>
<evidence type="ECO:0000256" key="3">
    <source>
        <dbReference type="PROSITE-ProRule" id="PRU00023"/>
    </source>
</evidence>
<dbReference type="GeneID" id="9580385"/>
<reference evidence="6" key="1">
    <citation type="journal article" date="2011" name="Genome Biol.">
        <title>Comparative and functional genomics provide insights into the pathogenicity of dermatophytic fungi.</title>
        <authorList>
            <person name="Burmester A."/>
            <person name="Shelest E."/>
            <person name="Gloeckner G."/>
            <person name="Heddergott C."/>
            <person name="Schindler S."/>
            <person name="Staib P."/>
            <person name="Heidel A."/>
            <person name="Felder M."/>
            <person name="Petzold A."/>
            <person name="Szafranski K."/>
            <person name="Feuermann M."/>
            <person name="Pedruzzi I."/>
            <person name="Priebe S."/>
            <person name="Groth M."/>
            <person name="Winkler R."/>
            <person name="Li W."/>
            <person name="Kniemeyer O."/>
            <person name="Schroeckh V."/>
            <person name="Hertweck C."/>
            <person name="Hube B."/>
            <person name="White T.C."/>
            <person name="Platzer M."/>
            <person name="Guthke R."/>
            <person name="Heitman J."/>
            <person name="Woestemeyer J."/>
            <person name="Zipfel P.F."/>
            <person name="Monod M."/>
            <person name="Brakhage A.A."/>
        </authorList>
    </citation>
    <scope>NUCLEOTIDE SEQUENCE [LARGE SCALE GENOMIC DNA]</scope>
    <source>
        <strain evidence="6">HKI 0517</strain>
    </source>
</reference>
<dbReference type="PANTHER" id="PTHR24123">
    <property type="entry name" value="ANKYRIN REPEAT-CONTAINING"/>
    <property type="match status" value="1"/>
</dbReference>
<protein>
    <recommendedName>
        <fullName evidence="7">Ankyrin repeat protein</fullName>
    </recommendedName>
</protein>
<accession>D4D1L8</accession>
<feature type="compositionally biased region" description="Basic and acidic residues" evidence="4">
    <location>
        <begin position="1448"/>
        <end position="1468"/>
    </location>
</feature>
<evidence type="ECO:0000313" key="6">
    <source>
        <dbReference type="Proteomes" id="UP000008383"/>
    </source>
</evidence>
<gene>
    <name evidence="5" type="ORF">TRV_00969</name>
</gene>
<evidence type="ECO:0008006" key="7">
    <source>
        <dbReference type="Google" id="ProtNLM"/>
    </source>
</evidence>
<dbReference type="PROSITE" id="PS50297">
    <property type="entry name" value="ANK_REP_REGION"/>
    <property type="match status" value="1"/>
</dbReference>
<organism evidence="5 6">
    <name type="scientific">Trichophyton verrucosum (strain HKI 0517)</name>
    <dbReference type="NCBI Taxonomy" id="663202"/>
    <lineage>
        <taxon>Eukaryota</taxon>
        <taxon>Fungi</taxon>
        <taxon>Dikarya</taxon>
        <taxon>Ascomycota</taxon>
        <taxon>Pezizomycotina</taxon>
        <taxon>Eurotiomycetes</taxon>
        <taxon>Eurotiomycetidae</taxon>
        <taxon>Onygenales</taxon>
        <taxon>Arthrodermataceae</taxon>
        <taxon>Trichophyton</taxon>
    </lineage>
</organism>
<dbReference type="SUPFAM" id="SSF140860">
    <property type="entry name" value="Pseudo ankyrin repeat-like"/>
    <property type="match status" value="1"/>
</dbReference>
<feature type="repeat" description="ANK" evidence="3">
    <location>
        <begin position="1202"/>
        <end position="1234"/>
    </location>
</feature>
<sequence>MAVLLLASSSFASVFFGFSQSRSLHLLLFSRHIPPAMEDSNDSMHSRMRLEQLAAGMGVYMNMKFPRITRKDTVSSFSQQDKDAAEALAKQKRLEAFSAKSHVFRRTPSKRSFKREELYSAIDTAIRDDASLGMLEYLLTQLKETKAKKSFFKTQENSVALDMTDLLRLATEKRNSSFLEILSPHVDQWGLDAALGLAVASLDLHCIKALLQNGADPNSCHQQFVTAVGNGHVAVVEMLAGTEKKLSSSCLDEALPVAVSIGSMRLVMCLIHNGANADTDQILETAVQAGRLDISAALVLASRPPSRISLDCAAGAAYHSNNLSSEERDTLLELLLCAGANGDCVSRALVSAVVANDKRSVSLIVSYNGDVTYNSCEAIIAAIKGGNLHLLDILFKGAIDPDSASTALSRVPEVESNLSPTKKIAIIAHFTKCGAHGSPLHQCLVDAVHKNERSLIDLLIQNGASVDYDEGHALRLAISAGALPIFRKLMEGQPSQATLGHCIGLLPSLQPRLQFTVAQDLLAAGAKGDAVNKILIGAVMSEFPAEREQLIELFVNHGANVDAQNGNCLVQAVKIGDVVVLKLLLQGRPSSSSLSRAVVPAVSLRDRILRFSILDLLLGSKEASGPQINQELVTLLKENSLDIVAVNLFLEKGKADVNFNNGEPLKQACRMNDPELLKILLQHQPSVDALNASFSVALTSQDTSARYKMCQRLLVAGANGEALDAGLVTAQQSSPADPRLIELLLSFGADINYNGGAVIQRAIDNSDERQLALLISRFPTTLTVTLGLERLLKIDTKKRNEMAKILLDASQNRIPEALDNLLAEAILVNKGDITFLKMLIQYGASVNYQQGAAIINSIKGRRFDVFKLLLEQQASQGALEEAFKACWALKGADRLSYVSRVLKGGYKGELMDSALLEVVQEMPCSHEAIKLLLKHGASVHYNRSHSLVHAAMAKDTLTLGLLLEAISDRAGVTYAFGKLISTDTSNWITEEGYSTVELLLQNGASGEVLSLALIAAIETSDSNPKSSSFVELFLQHNANVDYQDGRAITASIAVGKPHLTKAILKSSTSSQNINTGFLCIFSSDLTEDVAVELFDIFTKTDLDIQAMNGNIWSPKDGNELREPITFQCLRKWPRGYKMLGRLLEAGIHVDALIPYVIDEEHGFEQVSLLLWALLQPQQLISPYVFECLLKNGADPNFQSTSSMMTPLLVASVDRSPDVIRKLIQHGAVVSVMDRHGVTPLVNASKRGQLTTMRCLIDAGAMIDDGSLHEASRELQSSAVQLLLDHGHNPNFPSMLHDGRCALAELCFKAESPGTSLVKTRQTIDVLISGKADLAIQSQGKPLIYHAIDNPTSCISTTTALLASKMWRLINNDFNHYTCDGYVYSPSTYVSKCLAQSPSEHAPELLRILKANGCKDVFYKCEGPQPPDMVGAPAEVIAEEKRRKNRLQRMQEQEEDHQISLQRERDAADQQHQIMARTHQLRALHDRETADERDAAAERSNRLQLRLEAETAAQRQRFAAQQQLADQEQLRMMNQLRLEAAERQGRLQIENDKIMANTQHSLLEAKMAVESRRIKELEAANERQYHRDSDLLSRQERILADRKAFMVASPSASGVDESGLPTPEPQRQLTYTGSELD</sequence>
<dbReference type="OrthoDB" id="3182339at2759"/>
<feature type="compositionally biased region" description="Polar residues" evidence="4">
    <location>
        <begin position="1624"/>
        <end position="1636"/>
    </location>
</feature>
<feature type="repeat" description="ANK" evidence="3">
    <location>
        <begin position="1235"/>
        <end position="1267"/>
    </location>
</feature>
<dbReference type="PROSITE" id="PS50088">
    <property type="entry name" value="ANK_REPEAT"/>
    <property type="match status" value="2"/>
</dbReference>
<feature type="region of interest" description="Disordered" evidence="4">
    <location>
        <begin position="1446"/>
        <end position="1468"/>
    </location>
</feature>
<dbReference type="InterPro" id="IPR002110">
    <property type="entry name" value="Ankyrin_rpt"/>
</dbReference>
<dbReference type="Pfam" id="PF12796">
    <property type="entry name" value="Ank_2"/>
    <property type="match status" value="1"/>
</dbReference>
<keyword evidence="2 3" id="KW-0040">ANK repeat</keyword>
<feature type="region of interest" description="Disordered" evidence="4">
    <location>
        <begin position="1607"/>
        <end position="1636"/>
    </location>
</feature>
<evidence type="ECO:0000256" key="1">
    <source>
        <dbReference type="ARBA" id="ARBA00022737"/>
    </source>
</evidence>
<dbReference type="InterPro" id="IPR051165">
    <property type="entry name" value="Multifunctional_ANK_Repeat"/>
</dbReference>
<dbReference type="HOGENOM" id="CLU_001569_0_0_1"/>
<proteinExistence type="predicted"/>
<evidence type="ECO:0000256" key="4">
    <source>
        <dbReference type="SAM" id="MobiDB-lite"/>
    </source>
</evidence>
<dbReference type="SUPFAM" id="SSF48403">
    <property type="entry name" value="Ankyrin repeat"/>
    <property type="match status" value="4"/>
</dbReference>
<dbReference type="KEGG" id="tve:TRV_00969"/>
<evidence type="ECO:0000256" key="2">
    <source>
        <dbReference type="ARBA" id="ARBA00023043"/>
    </source>
</evidence>
<comment type="caution">
    <text evidence="5">The sequence shown here is derived from an EMBL/GenBank/DDBJ whole genome shotgun (WGS) entry which is preliminary data.</text>
</comment>
<dbReference type="SMART" id="SM00248">
    <property type="entry name" value="ANK"/>
    <property type="match status" value="16"/>
</dbReference>
<dbReference type="InterPro" id="IPR036770">
    <property type="entry name" value="Ankyrin_rpt-contain_sf"/>
</dbReference>